<reference evidence="5 6" key="1">
    <citation type="submission" date="2019-07" db="EMBL/GenBank/DDBJ databases">
        <title>Genomics analysis of Aphanomyces spp. identifies a new class of oomycete effector associated with host adaptation.</title>
        <authorList>
            <person name="Gaulin E."/>
        </authorList>
    </citation>
    <scope>NUCLEOTIDE SEQUENCE [LARGE SCALE GENOMIC DNA]</scope>
    <source>
        <strain evidence="5 6">ATCC 201684</strain>
    </source>
</reference>
<evidence type="ECO:0000256" key="2">
    <source>
        <dbReference type="ARBA" id="ARBA00022803"/>
    </source>
</evidence>
<name>A0A6G0XBY8_9STRA</name>
<dbReference type="AlphaFoldDB" id="A0A6G0XBY8"/>
<keyword evidence="2 3" id="KW-0802">TPR repeat</keyword>
<dbReference type="EMBL" id="VJMJ01000083">
    <property type="protein sequence ID" value="KAF0737640.1"/>
    <property type="molecule type" value="Genomic_DNA"/>
</dbReference>
<dbReference type="VEuPathDB" id="FungiDB:AeMF1_007860"/>
<keyword evidence="1" id="KW-0677">Repeat</keyword>
<dbReference type="InterPro" id="IPR019734">
    <property type="entry name" value="TPR_rpt"/>
</dbReference>
<dbReference type="InterPro" id="IPR050498">
    <property type="entry name" value="Ycf3"/>
</dbReference>
<evidence type="ECO:0000256" key="4">
    <source>
        <dbReference type="SAM" id="MobiDB-lite"/>
    </source>
</evidence>
<dbReference type="SUPFAM" id="SSF48452">
    <property type="entry name" value="TPR-like"/>
    <property type="match status" value="1"/>
</dbReference>
<feature type="repeat" description="TPR" evidence="3">
    <location>
        <begin position="145"/>
        <end position="178"/>
    </location>
</feature>
<feature type="compositionally biased region" description="Acidic residues" evidence="4">
    <location>
        <begin position="25"/>
        <end position="37"/>
    </location>
</feature>
<dbReference type="InterPro" id="IPR006597">
    <property type="entry name" value="Sel1-like"/>
</dbReference>
<protein>
    <submittedName>
        <fullName evidence="5">Uncharacterized protein</fullName>
    </submittedName>
</protein>
<dbReference type="Gene3D" id="1.25.40.10">
    <property type="entry name" value="Tetratricopeptide repeat domain"/>
    <property type="match status" value="2"/>
</dbReference>
<evidence type="ECO:0000256" key="1">
    <source>
        <dbReference type="ARBA" id="ARBA00022737"/>
    </source>
</evidence>
<dbReference type="InterPro" id="IPR011990">
    <property type="entry name" value="TPR-like_helical_dom_sf"/>
</dbReference>
<comment type="caution">
    <text evidence="5">The sequence shown here is derived from an EMBL/GenBank/DDBJ whole genome shotgun (WGS) entry which is preliminary data.</text>
</comment>
<dbReference type="Proteomes" id="UP000481153">
    <property type="component" value="Unassembled WGS sequence"/>
</dbReference>
<dbReference type="SMART" id="SM00671">
    <property type="entry name" value="SEL1"/>
    <property type="match status" value="2"/>
</dbReference>
<keyword evidence="6" id="KW-1185">Reference proteome</keyword>
<feature type="repeat" description="TPR" evidence="3">
    <location>
        <begin position="75"/>
        <end position="108"/>
    </location>
</feature>
<proteinExistence type="predicted"/>
<dbReference type="SMART" id="SM00028">
    <property type="entry name" value="TPR"/>
    <property type="match status" value="5"/>
</dbReference>
<organism evidence="5 6">
    <name type="scientific">Aphanomyces euteiches</name>
    <dbReference type="NCBI Taxonomy" id="100861"/>
    <lineage>
        <taxon>Eukaryota</taxon>
        <taxon>Sar</taxon>
        <taxon>Stramenopiles</taxon>
        <taxon>Oomycota</taxon>
        <taxon>Saprolegniomycetes</taxon>
        <taxon>Saprolegniales</taxon>
        <taxon>Verrucalvaceae</taxon>
        <taxon>Aphanomyces</taxon>
    </lineage>
</organism>
<accession>A0A6G0XBY8</accession>
<gene>
    <name evidence="5" type="ORF">Ae201684_006308</name>
</gene>
<dbReference type="GO" id="GO:0046813">
    <property type="term" value="P:receptor-mediated virion attachment to host cell"/>
    <property type="evidence" value="ECO:0007669"/>
    <property type="project" value="TreeGrafter"/>
</dbReference>
<dbReference type="PANTHER" id="PTHR44858:SF1">
    <property type="entry name" value="UDP-N-ACETYLGLUCOSAMINE--PEPTIDE N-ACETYLGLUCOSAMINYLTRANSFERASE SPINDLY-RELATED"/>
    <property type="match status" value="1"/>
</dbReference>
<dbReference type="PROSITE" id="PS50005">
    <property type="entry name" value="TPR"/>
    <property type="match status" value="4"/>
</dbReference>
<feature type="repeat" description="TPR" evidence="3">
    <location>
        <begin position="41"/>
        <end position="74"/>
    </location>
</feature>
<dbReference type="PANTHER" id="PTHR44858">
    <property type="entry name" value="TETRATRICOPEPTIDE REPEAT PROTEIN 6"/>
    <property type="match status" value="1"/>
</dbReference>
<sequence length="247" mass="26661">MAKRKRSGKAAAARSEPPPKKSQEESSEDEEGKEDEVEMDFDELVMAGGALQQLGAHDAAAETFAKALALSPDNIDVMVSLASAYEASEQAEEAIRLYRDIVALAPSKAAMWFRLGSLLVEQNELTDAIEALKKVIELDDAGEEGAAYAALASCYGEQGDLNAAIALFENGVERHPASAKFHFNLATMLHARGGKKDRQKAVTLYEKAAELDPENRAEALEDLAALHEAMGKADKAKEVRERLTAES</sequence>
<evidence type="ECO:0000313" key="5">
    <source>
        <dbReference type="EMBL" id="KAF0737640.1"/>
    </source>
</evidence>
<dbReference type="Pfam" id="PF13181">
    <property type="entry name" value="TPR_8"/>
    <property type="match status" value="1"/>
</dbReference>
<feature type="repeat" description="TPR" evidence="3">
    <location>
        <begin position="109"/>
        <end position="142"/>
    </location>
</feature>
<feature type="region of interest" description="Disordered" evidence="4">
    <location>
        <begin position="1"/>
        <end position="37"/>
    </location>
</feature>
<evidence type="ECO:0000256" key="3">
    <source>
        <dbReference type="PROSITE-ProRule" id="PRU00339"/>
    </source>
</evidence>
<evidence type="ECO:0000313" key="6">
    <source>
        <dbReference type="Proteomes" id="UP000481153"/>
    </source>
</evidence>
<dbReference type="Pfam" id="PF13432">
    <property type="entry name" value="TPR_16"/>
    <property type="match status" value="2"/>
</dbReference>